<keyword evidence="2" id="KW-1185">Reference proteome</keyword>
<dbReference type="EMBL" id="LVJZ01000005">
    <property type="protein sequence ID" value="ODB92871.1"/>
    <property type="molecule type" value="Genomic_DNA"/>
</dbReference>
<dbReference type="RefSeq" id="WP_069006385.1">
    <property type="nucleotide sequence ID" value="NZ_LVJW01000007.1"/>
</dbReference>
<name>A0A1E2UID8_9GAMM</name>
<gene>
    <name evidence="1" type="ORF">A3196_19040</name>
</gene>
<evidence type="ECO:0000313" key="1">
    <source>
        <dbReference type="EMBL" id="ODB92871.1"/>
    </source>
</evidence>
<dbReference type="OrthoDB" id="9790536at2"/>
<dbReference type="PIRSF" id="PIRSF007313">
    <property type="entry name" value="PhnI"/>
    <property type="match status" value="1"/>
</dbReference>
<reference evidence="1 2" key="1">
    <citation type="submission" date="2016-03" db="EMBL/GenBank/DDBJ databases">
        <title>Chemosynthetic sulphur-oxidizing symbionts of marine invertebrate animals are capable of nitrogen fixation.</title>
        <authorList>
            <person name="Petersen J.M."/>
            <person name="Kemper A."/>
            <person name="Gruber-Vodicka H."/>
            <person name="Cardini U."/>
            <person name="Geest Mvander."/>
            <person name="Kleiner M."/>
            <person name="Bulgheresi S."/>
            <person name="Fussmann M."/>
            <person name="Herbold C."/>
            <person name="Seah B.K.B."/>
            <person name="Antony C.Paul."/>
            <person name="Liu D."/>
            <person name="Belitz A."/>
            <person name="Weber M."/>
        </authorList>
    </citation>
    <scope>NUCLEOTIDE SEQUENCE [LARGE SCALE GENOMIC DNA]</scope>
    <source>
        <strain evidence="1">G_D</strain>
    </source>
</reference>
<dbReference type="Proteomes" id="UP000094849">
    <property type="component" value="Unassembled WGS sequence"/>
</dbReference>
<dbReference type="Pfam" id="PF05861">
    <property type="entry name" value="PhnI"/>
    <property type="match status" value="1"/>
</dbReference>
<sequence length="371" mass="40913">MAYVAIKGGAKAIEGSKLAYDFLRSRQGEGSQPLDTSTIENQLRLLHSRVISEGGVYHPKLASLAIKQAQGDTLEAAFALRAYRSTMPRLAETEAMDTSRMRITRRISSAFKDIPGGQMLGATTDYHLRLMRMELLDESAEAFMAISRSWFDGLDVAQIPDTFPKVLEGLRQQGLLAEAPHNPHQDLPFDITREPLIFPVPRSAALATMTRSEQGSLLALAYSNMRGYGDIHPTVAELRVGFVPVMLPHPISGKPMEIGEVEITECEVVAMYESDEQGGKPSFTLGYGACFGHNEVKAISMAILDRSLQKGMQGTPSNPSEDPEFVLLHIDGIDSMGFCTHYKMPHYVTFQSDMDRLRATQSKQAAEDQKS</sequence>
<evidence type="ECO:0000313" key="2">
    <source>
        <dbReference type="Proteomes" id="UP000094849"/>
    </source>
</evidence>
<dbReference type="GO" id="GO:0019634">
    <property type="term" value="P:organic phosphonate metabolic process"/>
    <property type="evidence" value="ECO:0007669"/>
    <property type="project" value="InterPro"/>
</dbReference>
<comment type="caution">
    <text evidence="1">The sequence shown here is derived from an EMBL/GenBank/DDBJ whole genome shotgun (WGS) entry which is preliminary data.</text>
</comment>
<dbReference type="GO" id="GO:0016829">
    <property type="term" value="F:lyase activity"/>
    <property type="evidence" value="ECO:0007669"/>
    <property type="project" value="UniProtKB-KW"/>
</dbReference>
<dbReference type="STRING" id="1818881.A3196_19040"/>
<dbReference type="AlphaFoldDB" id="A0A1E2UID8"/>
<proteinExistence type="predicted"/>
<dbReference type="InterPro" id="IPR008773">
    <property type="entry name" value="PhnI"/>
</dbReference>
<keyword evidence="1" id="KW-0456">Lyase</keyword>
<protein>
    <submittedName>
        <fullName evidence="1">Carbon-phosphorus lyase</fullName>
    </submittedName>
</protein>
<accession>A0A1E2UID8</accession>
<organism evidence="1 2">
    <name type="scientific">Candidatus Thiodiazotropha endoloripes</name>
    <dbReference type="NCBI Taxonomy" id="1818881"/>
    <lineage>
        <taxon>Bacteria</taxon>
        <taxon>Pseudomonadati</taxon>
        <taxon>Pseudomonadota</taxon>
        <taxon>Gammaproteobacteria</taxon>
        <taxon>Chromatiales</taxon>
        <taxon>Sedimenticolaceae</taxon>
        <taxon>Candidatus Thiodiazotropha</taxon>
    </lineage>
</organism>